<comment type="caution">
    <text evidence="2">The sequence shown here is derived from an EMBL/GenBank/DDBJ whole genome shotgun (WGS) entry which is preliminary data.</text>
</comment>
<evidence type="ECO:0000256" key="1">
    <source>
        <dbReference type="SAM" id="MobiDB-lite"/>
    </source>
</evidence>
<protein>
    <recommendedName>
        <fullName evidence="4">F-box domain-containing protein</fullName>
    </recommendedName>
</protein>
<sequence length="717" mass="80342">MSVSLQKPNKEGRGIPAELLHRIFEILADEDEFTTLQACCLVARSWVSLCRCYLFENVELGPHYSRPYFMDSALRLVEVLNDNPSVIGCVRRLAFTEWPDDDLEDAGDFHCSLSDTASSTPVTRANSTLKSLTARVVTKFSLSRFKPCSELRTMELFALKVAPMDNQINTHSSLTFPNLTSLEVREVDNWSTYQNPTHETIFPALTSLILHDAAETFLQVSTLESLEVVFCYSGCDDEDERTAKLSQFIHNSRRNLTRLVLHIEAAETNEEPIARRISEILSPIQSCNVLRSLVLNVIDIFGDDVYVEDWLDEAYDTWEALGCTLGSPRGFPRLREVSISLEVACDDESLVTLYDILDDRGYPDFQTVFLDPFYRLIVRKDTKLEYREDSATGKNDSRRPPSSSQLCPRNYLQHNNVQRSDMVHVASQDIPCDSSYLSIFFHLPEVHTLEIRNSKEKHISYKAGDNPKGFGWQSFLDQYIAADKLTSRLLSTISNVPILAILSSPHLTTLNILNCHLSDTGSCIPSLYANRPNYALKHLTAQKISNLSLSLLGLCSNLQTVNLFVFTFAESGARDDIPSPFIFPSLTSLEIHFADGWDYFPTSADVTSKPGYDPQLSVISSLKISGIFEDLPLFCAAESLDLELNADDLGEEDCTRICQLVTVSQHHLTHIRINIVSEDDDAPISLQGIRDMLSVFEEGSVLTSSHISVSAVTDVGN</sequence>
<evidence type="ECO:0000313" key="2">
    <source>
        <dbReference type="EMBL" id="PPR07873.1"/>
    </source>
</evidence>
<keyword evidence="3" id="KW-1185">Reference proteome</keyword>
<dbReference type="OrthoDB" id="2789810at2759"/>
<feature type="compositionally biased region" description="Basic and acidic residues" evidence="1">
    <location>
        <begin position="388"/>
        <end position="399"/>
    </location>
</feature>
<dbReference type="InParanoid" id="A0A409YY70"/>
<dbReference type="Proteomes" id="UP000284842">
    <property type="component" value="Unassembled WGS sequence"/>
</dbReference>
<dbReference type="InterPro" id="IPR032675">
    <property type="entry name" value="LRR_dom_sf"/>
</dbReference>
<accession>A0A409YY70</accession>
<feature type="region of interest" description="Disordered" evidence="1">
    <location>
        <begin position="388"/>
        <end position="409"/>
    </location>
</feature>
<dbReference type="AlphaFoldDB" id="A0A409YY70"/>
<evidence type="ECO:0000313" key="3">
    <source>
        <dbReference type="Proteomes" id="UP000284842"/>
    </source>
</evidence>
<name>A0A409YY70_9AGAR</name>
<dbReference type="EMBL" id="NHTK01000317">
    <property type="protein sequence ID" value="PPR07873.1"/>
    <property type="molecule type" value="Genomic_DNA"/>
</dbReference>
<reference evidence="2 3" key="1">
    <citation type="journal article" date="2018" name="Evol. Lett.">
        <title>Horizontal gene cluster transfer increased hallucinogenic mushroom diversity.</title>
        <authorList>
            <person name="Reynolds H.T."/>
            <person name="Vijayakumar V."/>
            <person name="Gluck-Thaler E."/>
            <person name="Korotkin H.B."/>
            <person name="Matheny P.B."/>
            <person name="Slot J.C."/>
        </authorList>
    </citation>
    <scope>NUCLEOTIDE SEQUENCE [LARGE SCALE GENOMIC DNA]</scope>
    <source>
        <strain evidence="2 3">2629</strain>
    </source>
</reference>
<dbReference type="Gene3D" id="3.80.10.10">
    <property type="entry name" value="Ribonuclease Inhibitor"/>
    <property type="match status" value="1"/>
</dbReference>
<evidence type="ECO:0008006" key="4">
    <source>
        <dbReference type="Google" id="ProtNLM"/>
    </source>
</evidence>
<gene>
    <name evidence="2" type="ORF">CVT24_005609</name>
</gene>
<feature type="compositionally biased region" description="Polar residues" evidence="1">
    <location>
        <begin position="400"/>
        <end position="409"/>
    </location>
</feature>
<organism evidence="2 3">
    <name type="scientific">Panaeolus cyanescens</name>
    <dbReference type="NCBI Taxonomy" id="181874"/>
    <lineage>
        <taxon>Eukaryota</taxon>
        <taxon>Fungi</taxon>
        <taxon>Dikarya</taxon>
        <taxon>Basidiomycota</taxon>
        <taxon>Agaricomycotina</taxon>
        <taxon>Agaricomycetes</taxon>
        <taxon>Agaricomycetidae</taxon>
        <taxon>Agaricales</taxon>
        <taxon>Agaricineae</taxon>
        <taxon>Galeropsidaceae</taxon>
        <taxon>Panaeolus</taxon>
    </lineage>
</organism>
<proteinExistence type="predicted"/>
<dbReference type="SUPFAM" id="SSF52047">
    <property type="entry name" value="RNI-like"/>
    <property type="match status" value="1"/>
</dbReference>